<gene>
    <name evidence="2" type="ORF">BcabD6B2_16530</name>
</gene>
<dbReference type="GeneID" id="94193699"/>
<evidence type="ECO:0000313" key="3">
    <source>
        <dbReference type="Proteomes" id="UP001497744"/>
    </source>
</evidence>
<feature type="compositionally biased region" description="Basic and acidic residues" evidence="1">
    <location>
        <begin position="274"/>
        <end position="285"/>
    </location>
</feature>
<dbReference type="RefSeq" id="XP_067714287.1">
    <property type="nucleotide sequence ID" value="XM_067858186.1"/>
</dbReference>
<dbReference type="Proteomes" id="UP001497744">
    <property type="component" value="Unassembled WGS sequence"/>
</dbReference>
<evidence type="ECO:0000313" key="2">
    <source>
        <dbReference type="EMBL" id="GIX62218.1"/>
    </source>
</evidence>
<feature type="region of interest" description="Disordered" evidence="1">
    <location>
        <begin position="263"/>
        <end position="285"/>
    </location>
</feature>
<feature type="region of interest" description="Disordered" evidence="1">
    <location>
        <begin position="341"/>
        <end position="375"/>
    </location>
</feature>
<feature type="region of interest" description="Disordered" evidence="1">
    <location>
        <begin position="1"/>
        <end position="37"/>
    </location>
</feature>
<organism evidence="2 3">
    <name type="scientific">Babesia caballi</name>
    <dbReference type="NCBI Taxonomy" id="5871"/>
    <lineage>
        <taxon>Eukaryota</taxon>
        <taxon>Sar</taxon>
        <taxon>Alveolata</taxon>
        <taxon>Apicomplexa</taxon>
        <taxon>Aconoidasida</taxon>
        <taxon>Piroplasmida</taxon>
        <taxon>Babesiidae</taxon>
        <taxon>Babesia</taxon>
    </lineage>
</organism>
<keyword evidence="3" id="KW-1185">Reference proteome</keyword>
<evidence type="ECO:0000256" key="1">
    <source>
        <dbReference type="SAM" id="MobiDB-lite"/>
    </source>
</evidence>
<sequence length="490" mass="50372">MGSRPLHRAFAASRARESDAPLPDATGRATQSKQDAPADDALDDLKELFFHSRLNPQLDWTGLCLEKQHDFKFWANVTHSLGLLIMKSVFNADMPFEDAREIRRMNPRGKEGGDEADELKSRVAFVLLSGMLSNRVPGSLRLRADERRVAVRRGGALLQHKRTKDAAAVPAGAAGTEAVDRVLPLLDVAVLAVHVARGGSAPEAAGEHGEVAAVRHVSRAGVGDVLRGEGADAAEATVRLLPQVAVGPGLRGDLVAARAEGGVPSGDLRGGPAAHERPGRVHGHAGERVPAAAVAVRGGGAGGGGAVPGGVRGADAGRAQRVFPPLRSDCGGDAEDAGGCAARRGRGPGRGDGGPAVRPQFAGDGEDDLAAAPAGARGRAGEVRLRGDAGVSAGAAVLQRGVRPRVPRGHAAAARGRRGPRVCLLQALRRPELLQRVLRQCALGGRPPGGVRVFPGASDVRAVRGSGRAGGQRDAAELRGGVDNGSVTGR</sequence>
<accession>A0AAV4LPZ9</accession>
<name>A0AAV4LPZ9_BABCB</name>
<protein>
    <submittedName>
        <fullName evidence="2">MYND Zn finger containing protein, putative</fullName>
    </submittedName>
</protein>
<reference evidence="2 3" key="1">
    <citation type="submission" date="2021-06" db="EMBL/GenBank/DDBJ databases">
        <title>Genome sequence of Babesia caballi.</title>
        <authorList>
            <person name="Yamagishi J."/>
            <person name="Kidaka T."/>
            <person name="Ochi A."/>
        </authorList>
    </citation>
    <scope>NUCLEOTIDE SEQUENCE [LARGE SCALE GENOMIC DNA]</scope>
    <source>
        <strain evidence="2">USDA-D6B2</strain>
    </source>
</reference>
<comment type="caution">
    <text evidence="2">The sequence shown here is derived from an EMBL/GenBank/DDBJ whole genome shotgun (WGS) entry which is preliminary data.</text>
</comment>
<dbReference type="AlphaFoldDB" id="A0AAV4LPZ9"/>
<feature type="region of interest" description="Disordered" evidence="1">
    <location>
        <begin position="463"/>
        <end position="490"/>
    </location>
</feature>
<dbReference type="EMBL" id="BPLF01000001">
    <property type="protein sequence ID" value="GIX62218.1"/>
    <property type="molecule type" value="Genomic_DNA"/>
</dbReference>
<proteinExistence type="predicted"/>